<reference evidence="3" key="3">
    <citation type="submission" date="2025-09" db="UniProtKB">
        <authorList>
            <consortium name="Ensembl"/>
        </authorList>
    </citation>
    <scope>IDENTIFICATION</scope>
</reference>
<dbReference type="Ensembl" id="ENSSORT00005005487.1">
    <property type="protein sequence ID" value="ENSSORP00005005331.1"/>
    <property type="gene ID" value="ENSSORG00005003171.1"/>
</dbReference>
<reference evidence="3" key="1">
    <citation type="submission" date="2019-06" db="EMBL/GenBank/DDBJ databases">
        <authorList>
            <consortium name="Wellcome Sanger Institute Data Sharing"/>
        </authorList>
    </citation>
    <scope>NUCLEOTIDE SEQUENCE [LARGE SCALE GENOMIC DNA]</scope>
</reference>
<keyword evidence="1" id="KW-0175">Coiled coil</keyword>
<dbReference type="InterPro" id="IPR044822">
    <property type="entry name" value="Myb_DNA-bind_4"/>
</dbReference>
<evidence type="ECO:0000256" key="1">
    <source>
        <dbReference type="SAM" id="Coils"/>
    </source>
</evidence>
<evidence type="ECO:0000313" key="4">
    <source>
        <dbReference type="Proteomes" id="UP000472271"/>
    </source>
</evidence>
<evidence type="ECO:0000313" key="3">
    <source>
        <dbReference type="Ensembl" id="ENSSORP00005005331.1"/>
    </source>
</evidence>
<dbReference type="PANTHER" id="PTHR47595">
    <property type="entry name" value="HEAT SHOCK 70 KDA PROTEIN 14"/>
    <property type="match status" value="1"/>
</dbReference>
<name>A0A672YL60_9TELE</name>
<evidence type="ECO:0000259" key="2">
    <source>
        <dbReference type="Pfam" id="PF13837"/>
    </source>
</evidence>
<feature type="domain" description="Myb/SANT-like DNA-binding" evidence="2">
    <location>
        <begin position="7"/>
        <end position="86"/>
    </location>
</feature>
<dbReference type="Proteomes" id="UP000472271">
    <property type="component" value="Chromosome 2"/>
</dbReference>
<sequence length="141" mass="15999">MEAKNKQQWSEEETQCFLALWASSEVQDKLLEKIQSEMAAAGYERSLEQLLTKQKKLKKDYRDHRRQTGSSGRTKNILYFDLLDSILGDRPVNQTTGELRSATDILLSIVDDSIVTAAANETGELCFSNAWLITQKVHFGD</sequence>
<reference evidence="3" key="2">
    <citation type="submission" date="2025-08" db="UniProtKB">
        <authorList>
            <consortium name="Ensembl"/>
        </authorList>
    </citation>
    <scope>IDENTIFICATION</scope>
</reference>
<dbReference type="PANTHER" id="PTHR47595:SF1">
    <property type="entry name" value="MYB_SANT-LIKE DNA-BINDING DOMAIN-CONTAINING PROTEIN"/>
    <property type="match status" value="1"/>
</dbReference>
<dbReference type="InParanoid" id="A0A672YL60"/>
<accession>A0A672YL60</accession>
<feature type="coiled-coil region" evidence="1">
    <location>
        <begin position="40"/>
        <end position="67"/>
    </location>
</feature>
<protein>
    <recommendedName>
        <fullName evidence="2">Myb/SANT-like DNA-binding domain-containing protein</fullName>
    </recommendedName>
</protein>
<dbReference type="Gene3D" id="1.10.10.60">
    <property type="entry name" value="Homeodomain-like"/>
    <property type="match status" value="1"/>
</dbReference>
<dbReference type="AlphaFoldDB" id="A0A672YL60"/>
<organism evidence="3 4">
    <name type="scientific">Sphaeramia orbicularis</name>
    <name type="common">orbiculate cardinalfish</name>
    <dbReference type="NCBI Taxonomy" id="375764"/>
    <lineage>
        <taxon>Eukaryota</taxon>
        <taxon>Metazoa</taxon>
        <taxon>Chordata</taxon>
        <taxon>Craniata</taxon>
        <taxon>Vertebrata</taxon>
        <taxon>Euteleostomi</taxon>
        <taxon>Actinopterygii</taxon>
        <taxon>Neopterygii</taxon>
        <taxon>Teleostei</taxon>
        <taxon>Neoteleostei</taxon>
        <taxon>Acanthomorphata</taxon>
        <taxon>Gobiaria</taxon>
        <taxon>Kurtiformes</taxon>
        <taxon>Apogonoidei</taxon>
        <taxon>Apogonidae</taxon>
        <taxon>Apogoninae</taxon>
        <taxon>Sphaeramia</taxon>
    </lineage>
</organism>
<dbReference type="Pfam" id="PF13837">
    <property type="entry name" value="Myb_DNA-bind_4"/>
    <property type="match status" value="1"/>
</dbReference>
<proteinExistence type="predicted"/>
<keyword evidence="4" id="KW-1185">Reference proteome</keyword>